<dbReference type="EMBL" id="DUZY01000001">
    <property type="protein sequence ID" value="DAD18590.1"/>
    <property type="molecule type" value="Genomic_DNA"/>
</dbReference>
<comment type="caution">
    <text evidence="1">The sequence shown here is derived from an EMBL/GenBank/DDBJ whole genome shotgun (WGS) entry which is preliminary data.</text>
</comment>
<sequence length="89" mass="10098">MVTQVEAHRTMDDSTIKEMRIVGVALNHRSSHSLSDFPPSLSRFSLSSFSLFSSLTRTPFHCLTYSTRGFSHTPKVLHPSFLRTIVPYL</sequence>
<evidence type="ECO:0000313" key="2">
    <source>
        <dbReference type="Proteomes" id="UP000607653"/>
    </source>
</evidence>
<proteinExistence type="predicted"/>
<organism evidence="1 2">
    <name type="scientific">Nelumbo nucifera</name>
    <name type="common">Sacred lotus</name>
    <dbReference type="NCBI Taxonomy" id="4432"/>
    <lineage>
        <taxon>Eukaryota</taxon>
        <taxon>Viridiplantae</taxon>
        <taxon>Streptophyta</taxon>
        <taxon>Embryophyta</taxon>
        <taxon>Tracheophyta</taxon>
        <taxon>Spermatophyta</taxon>
        <taxon>Magnoliopsida</taxon>
        <taxon>Proteales</taxon>
        <taxon>Nelumbonaceae</taxon>
        <taxon>Nelumbo</taxon>
    </lineage>
</organism>
<accession>A0A822XE32</accession>
<reference evidence="1 2" key="1">
    <citation type="journal article" date="2020" name="Mol. Biol. Evol.">
        <title>Distinct Expression and Methylation Patterns for Genes with Different Fates following a Single Whole-Genome Duplication in Flowering Plants.</title>
        <authorList>
            <person name="Shi T."/>
            <person name="Rahmani R.S."/>
            <person name="Gugger P.F."/>
            <person name="Wang M."/>
            <person name="Li H."/>
            <person name="Zhang Y."/>
            <person name="Li Z."/>
            <person name="Wang Q."/>
            <person name="Van de Peer Y."/>
            <person name="Marchal K."/>
            <person name="Chen J."/>
        </authorList>
    </citation>
    <scope>NUCLEOTIDE SEQUENCE [LARGE SCALE GENOMIC DNA]</scope>
    <source>
        <tissue evidence="1">Leaf</tissue>
    </source>
</reference>
<dbReference type="Proteomes" id="UP000607653">
    <property type="component" value="Unassembled WGS sequence"/>
</dbReference>
<dbReference type="AlphaFoldDB" id="A0A822XE32"/>
<keyword evidence="2" id="KW-1185">Reference proteome</keyword>
<name>A0A822XE32_NELNU</name>
<gene>
    <name evidence="1" type="ORF">HUJ06_020053</name>
</gene>
<protein>
    <submittedName>
        <fullName evidence="1">Uncharacterized protein</fullName>
    </submittedName>
</protein>
<evidence type="ECO:0000313" key="1">
    <source>
        <dbReference type="EMBL" id="DAD18590.1"/>
    </source>
</evidence>